<comment type="caution">
    <text evidence="1">The sequence shown here is derived from an EMBL/GenBank/DDBJ whole genome shotgun (WGS) entry which is preliminary data.</text>
</comment>
<evidence type="ECO:0000313" key="1">
    <source>
        <dbReference type="EMBL" id="GJS64410.1"/>
    </source>
</evidence>
<evidence type="ECO:0000313" key="2">
    <source>
        <dbReference type="Proteomes" id="UP001151760"/>
    </source>
</evidence>
<dbReference type="Proteomes" id="UP001151760">
    <property type="component" value="Unassembled WGS sequence"/>
</dbReference>
<name>A0ABQ4XGJ8_9ASTR</name>
<gene>
    <name evidence="1" type="ORF">Tco_0678974</name>
</gene>
<protein>
    <submittedName>
        <fullName evidence="1">Uncharacterized protein</fullName>
    </submittedName>
</protein>
<proteinExistence type="predicted"/>
<reference evidence="1" key="2">
    <citation type="submission" date="2022-01" db="EMBL/GenBank/DDBJ databases">
        <authorList>
            <person name="Yamashiro T."/>
            <person name="Shiraishi A."/>
            <person name="Satake H."/>
            <person name="Nakayama K."/>
        </authorList>
    </citation>
    <scope>NUCLEOTIDE SEQUENCE</scope>
</reference>
<dbReference type="EMBL" id="BQNB010009503">
    <property type="protein sequence ID" value="GJS64410.1"/>
    <property type="molecule type" value="Genomic_DNA"/>
</dbReference>
<accession>A0ABQ4XGJ8</accession>
<reference evidence="1" key="1">
    <citation type="journal article" date="2022" name="Int. J. Mol. Sci.">
        <title>Draft Genome of Tanacetum Coccineum: Genomic Comparison of Closely Related Tanacetum-Family Plants.</title>
        <authorList>
            <person name="Yamashiro T."/>
            <person name="Shiraishi A."/>
            <person name="Nakayama K."/>
            <person name="Satake H."/>
        </authorList>
    </citation>
    <scope>NUCLEOTIDE SEQUENCE</scope>
</reference>
<organism evidence="1 2">
    <name type="scientific">Tanacetum coccineum</name>
    <dbReference type="NCBI Taxonomy" id="301880"/>
    <lineage>
        <taxon>Eukaryota</taxon>
        <taxon>Viridiplantae</taxon>
        <taxon>Streptophyta</taxon>
        <taxon>Embryophyta</taxon>
        <taxon>Tracheophyta</taxon>
        <taxon>Spermatophyta</taxon>
        <taxon>Magnoliopsida</taxon>
        <taxon>eudicotyledons</taxon>
        <taxon>Gunneridae</taxon>
        <taxon>Pentapetalae</taxon>
        <taxon>asterids</taxon>
        <taxon>campanulids</taxon>
        <taxon>Asterales</taxon>
        <taxon>Asteraceae</taxon>
        <taxon>Asteroideae</taxon>
        <taxon>Anthemideae</taxon>
        <taxon>Anthemidinae</taxon>
        <taxon>Tanacetum</taxon>
    </lineage>
</organism>
<sequence>MKLHFFYPEHNKSDYYKVVFDFISKCEWKEVMDACPKRNRAGWSTFYSQIRKRLDSLHKTEAKLELDFSKPLDELDPIIKLNILARKKKKNADDLHDYFKSTKRYKRSVQFVDHQAGTVLNEPSLGMILFNSSQRKEFISIEDFEVLNNEMLYNVYEIFFRLHKGSRINDLARTFSTFLVAKVEKRNLNLDKQMRLIEQLRHNEFKSAEDSSASVLQALRRSTSIFTLVYVAVQKLKKALARASVQLGWQCQAERCRSPLRS</sequence>
<keyword evidence="2" id="KW-1185">Reference proteome</keyword>